<dbReference type="EMBL" id="QGKY02001250">
    <property type="protein sequence ID" value="KAF2563479.1"/>
    <property type="molecule type" value="Genomic_DNA"/>
</dbReference>
<sequence length="672" mass="76599">MIFFGLENPNVVSLKGDFEGDFRRFSLIHRSLRRLSLRRYHRRSLHRSAASFLSTVLPLPFSPPFCRFLSLRRYHRRLSLCRRQKNGYTRTPPAEGVEVGSPDVPADASSSKDKAPETSLSLVLLDKTQSTVLDLEKEDARYCERRDAAFALCRAKNDLEDLPDDLLESSGKSSTYRLHIDAWINVLRKRYDANLQYFRSERMYFLDHLFAQQWRANYQDWKESEPDQNDLGRRLSGGAWNYYSGTIPSFYQSNKVWGTDIDDIYVPVNYKDTHWVAMWISIPKRHIVVFDSICSSIFPTELDEVMEHFLFMVPYLLVECASSDEERAQYSLEPFTYARPTNIPPARSGDCGVYPLKYIGCHALGIKFSKKDFAKANGKSMRDKMAVDIFEELPGAHEFENKDNFENLDAYDGDSEPDVQGSDAAPTITTGLNSSKGKDIDLRDIEFSEDDSMLPGWDPDLAYGDGSGTSEIPIPDFDDFFAGLPSGFDPPPSVDESGRSKVVVEGSRLINGGLNLLCSALEASHREAMVYRFKANKGRGILLVYKARCWSEMRNSLVIMRGPFIEYGNLKDAYTLVGDYRECRGSVRSLWKTQVEDYVFEKEMRFMKNGMKNHAHSEKLVPPIDERIQEFWALVPVCPDTEEATTEFAGDDEEVNYPADAFGASLSEDFNF</sequence>
<reference evidence="7" key="1">
    <citation type="submission" date="2019-12" db="EMBL/GenBank/DDBJ databases">
        <title>Genome sequencing and annotation of Brassica cretica.</title>
        <authorList>
            <person name="Studholme D.J."/>
            <person name="Sarris P.F."/>
        </authorList>
    </citation>
    <scope>NUCLEOTIDE SEQUENCE</scope>
    <source>
        <strain evidence="7">PFS-102/07</strain>
        <tissue evidence="7">Leaf</tissue>
    </source>
</reference>
<comment type="caution">
    <text evidence="7">The sequence shown here is derived from an EMBL/GenBank/DDBJ whole genome shotgun (WGS) entry which is preliminary data.</text>
</comment>
<dbReference type="InterPro" id="IPR003653">
    <property type="entry name" value="Peptidase_C48_C"/>
</dbReference>
<accession>A0A8S9HZC2</accession>
<name>A0A8S9HZC2_BRACR</name>
<evidence type="ECO:0000256" key="5">
    <source>
        <dbReference type="SAM" id="MobiDB-lite"/>
    </source>
</evidence>
<dbReference type="PANTHER" id="PTHR12606">
    <property type="entry name" value="SENTRIN/SUMO-SPECIFIC PROTEASE"/>
    <property type="match status" value="1"/>
</dbReference>
<dbReference type="InterPro" id="IPR038765">
    <property type="entry name" value="Papain-like_cys_pep_sf"/>
</dbReference>
<evidence type="ECO:0000259" key="6">
    <source>
        <dbReference type="PROSITE" id="PS50600"/>
    </source>
</evidence>
<feature type="region of interest" description="Disordered" evidence="5">
    <location>
        <begin position="412"/>
        <end position="435"/>
    </location>
</feature>
<evidence type="ECO:0000256" key="2">
    <source>
        <dbReference type="ARBA" id="ARBA00022670"/>
    </source>
</evidence>
<feature type="domain" description="Ubiquitin-like protease family profile" evidence="6">
    <location>
        <begin position="152"/>
        <end position="362"/>
    </location>
</feature>
<dbReference type="PANTHER" id="PTHR12606:SF136">
    <property type="entry name" value="ULP1 PROTEASE FAMILY PROTEIN"/>
    <property type="match status" value="1"/>
</dbReference>
<dbReference type="Gene3D" id="3.40.395.10">
    <property type="entry name" value="Adenoviral Proteinase, Chain A"/>
    <property type="match status" value="1"/>
</dbReference>
<dbReference type="GO" id="GO:0016926">
    <property type="term" value="P:protein desumoylation"/>
    <property type="evidence" value="ECO:0007669"/>
    <property type="project" value="TreeGrafter"/>
</dbReference>
<dbReference type="GO" id="GO:0016929">
    <property type="term" value="F:deSUMOylase activity"/>
    <property type="evidence" value="ECO:0007669"/>
    <property type="project" value="TreeGrafter"/>
</dbReference>
<comment type="similarity">
    <text evidence="1">Belongs to the peptidase C48 family.</text>
</comment>
<dbReference type="AlphaFoldDB" id="A0A8S9HZC2"/>
<gene>
    <name evidence="7" type="ORF">F2Q70_00017830</name>
</gene>
<evidence type="ECO:0000256" key="1">
    <source>
        <dbReference type="ARBA" id="ARBA00005234"/>
    </source>
</evidence>
<proteinExistence type="inferred from homology"/>
<dbReference type="GO" id="GO:0005634">
    <property type="term" value="C:nucleus"/>
    <property type="evidence" value="ECO:0007669"/>
    <property type="project" value="TreeGrafter"/>
</dbReference>
<dbReference type="Pfam" id="PF02902">
    <property type="entry name" value="Peptidase_C48"/>
    <property type="match status" value="1"/>
</dbReference>
<dbReference type="GO" id="GO:0006508">
    <property type="term" value="P:proteolysis"/>
    <property type="evidence" value="ECO:0007669"/>
    <property type="project" value="UniProtKB-KW"/>
</dbReference>
<dbReference type="PROSITE" id="PS50600">
    <property type="entry name" value="ULP_PROTEASE"/>
    <property type="match status" value="1"/>
</dbReference>
<keyword evidence="4" id="KW-0788">Thiol protease</keyword>
<evidence type="ECO:0000256" key="3">
    <source>
        <dbReference type="ARBA" id="ARBA00022801"/>
    </source>
</evidence>
<organism evidence="7">
    <name type="scientific">Brassica cretica</name>
    <name type="common">Mustard</name>
    <dbReference type="NCBI Taxonomy" id="69181"/>
    <lineage>
        <taxon>Eukaryota</taxon>
        <taxon>Viridiplantae</taxon>
        <taxon>Streptophyta</taxon>
        <taxon>Embryophyta</taxon>
        <taxon>Tracheophyta</taxon>
        <taxon>Spermatophyta</taxon>
        <taxon>Magnoliopsida</taxon>
        <taxon>eudicotyledons</taxon>
        <taxon>Gunneridae</taxon>
        <taxon>Pentapetalae</taxon>
        <taxon>rosids</taxon>
        <taxon>malvids</taxon>
        <taxon>Brassicales</taxon>
        <taxon>Brassicaceae</taxon>
        <taxon>Brassiceae</taxon>
        <taxon>Brassica</taxon>
    </lineage>
</organism>
<feature type="region of interest" description="Disordered" evidence="5">
    <location>
        <begin position="87"/>
        <end position="115"/>
    </location>
</feature>
<evidence type="ECO:0000256" key="4">
    <source>
        <dbReference type="ARBA" id="ARBA00022807"/>
    </source>
</evidence>
<keyword evidence="3" id="KW-0378">Hydrolase</keyword>
<protein>
    <recommendedName>
        <fullName evidence="6">Ubiquitin-like protease family profile domain-containing protein</fullName>
    </recommendedName>
</protein>
<keyword evidence="2" id="KW-0645">Protease</keyword>
<evidence type="ECO:0000313" key="7">
    <source>
        <dbReference type="EMBL" id="KAF2563479.1"/>
    </source>
</evidence>
<dbReference type="SUPFAM" id="SSF54001">
    <property type="entry name" value="Cysteine proteinases"/>
    <property type="match status" value="1"/>
</dbReference>